<sequence>MLTPDRLKAFVTERDALNEALEHLARAIYIFRLDEPVKPKDQRLDTVVYGYLESWELDEARGDKPETVDVKFYVSGSYGYQDWAEVSFPLAYLAPAAEGAEPAWLAPETAARDAKRTAAAKRRDEARRAAEAEDRATLAKLQAQYPDA</sequence>
<protein>
    <submittedName>
        <fullName evidence="2">Uncharacterized protein</fullName>
    </submittedName>
</protein>
<gene>
    <name evidence="2" type="ORF">KABACHOK_05310</name>
</gene>
<dbReference type="Proteomes" id="UP001056685">
    <property type="component" value="Segment"/>
</dbReference>
<feature type="region of interest" description="Disordered" evidence="1">
    <location>
        <begin position="115"/>
        <end position="134"/>
    </location>
</feature>
<evidence type="ECO:0000313" key="2">
    <source>
        <dbReference type="EMBL" id="USN14344.1"/>
    </source>
</evidence>
<reference evidence="2" key="1">
    <citation type="submission" date="2022-05" db="EMBL/GenBank/DDBJ databases">
        <authorList>
            <person name="Friedrich I."/>
            <person name="Poehlein A."/>
            <person name="Schneider D."/>
            <person name="Hertel R."/>
            <person name="Daniel R."/>
        </authorList>
    </citation>
    <scope>NUCLEOTIDE SEQUENCE</scope>
</reference>
<dbReference type="EMBL" id="ON529852">
    <property type="protein sequence ID" value="USN14344.1"/>
    <property type="molecule type" value="Genomic_DNA"/>
</dbReference>
<evidence type="ECO:0000256" key="1">
    <source>
        <dbReference type="SAM" id="MobiDB-lite"/>
    </source>
</evidence>
<name>A0A9E7MQQ8_9CAUD</name>
<proteinExistence type="predicted"/>
<evidence type="ECO:0000313" key="3">
    <source>
        <dbReference type="Proteomes" id="UP001056685"/>
    </source>
</evidence>
<accession>A0A9E7MQQ8</accession>
<organism evidence="2 3">
    <name type="scientific">Brevundimonas phage vB_BpoS-Kabachok</name>
    <dbReference type="NCBI Taxonomy" id="2948600"/>
    <lineage>
        <taxon>Viruses</taxon>
        <taxon>Duplodnaviria</taxon>
        <taxon>Heunggongvirae</taxon>
        <taxon>Uroviricota</taxon>
        <taxon>Caudoviricetes</taxon>
        <taxon>Jeanschmidtviridae</taxon>
        <taxon>Marchewkavirus</taxon>
        <taxon>Marchewkavirus kabachok</taxon>
    </lineage>
</organism>
<keyword evidence="3" id="KW-1185">Reference proteome</keyword>